<dbReference type="OrthoDB" id="3783128at2759"/>
<proteinExistence type="predicted"/>
<protein>
    <submittedName>
        <fullName evidence="2">Uncharacterized protein</fullName>
    </submittedName>
</protein>
<evidence type="ECO:0000313" key="2">
    <source>
        <dbReference type="EMBL" id="KAF2449832.1"/>
    </source>
</evidence>
<name>A0A9P4PTD4_9PLEO</name>
<evidence type="ECO:0000256" key="1">
    <source>
        <dbReference type="SAM" id="MobiDB-lite"/>
    </source>
</evidence>
<dbReference type="AlphaFoldDB" id="A0A9P4PTD4"/>
<dbReference type="Proteomes" id="UP000799764">
    <property type="component" value="Unassembled WGS sequence"/>
</dbReference>
<accession>A0A9P4PTD4</accession>
<organism evidence="2 3">
    <name type="scientific">Karstenula rhodostoma CBS 690.94</name>
    <dbReference type="NCBI Taxonomy" id="1392251"/>
    <lineage>
        <taxon>Eukaryota</taxon>
        <taxon>Fungi</taxon>
        <taxon>Dikarya</taxon>
        <taxon>Ascomycota</taxon>
        <taxon>Pezizomycotina</taxon>
        <taxon>Dothideomycetes</taxon>
        <taxon>Pleosporomycetidae</taxon>
        <taxon>Pleosporales</taxon>
        <taxon>Massarineae</taxon>
        <taxon>Didymosphaeriaceae</taxon>
        <taxon>Karstenula</taxon>
    </lineage>
</organism>
<evidence type="ECO:0000313" key="3">
    <source>
        <dbReference type="Proteomes" id="UP000799764"/>
    </source>
</evidence>
<gene>
    <name evidence="2" type="ORF">P171DRAFT_480891</name>
</gene>
<feature type="region of interest" description="Disordered" evidence="1">
    <location>
        <begin position="256"/>
        <end position="275"/>
    </location>
</feature>
<comment type="caution">
    <text evidence="2">The sequence shown here is derived from an EMBL/GenBank/DDBJ whole genome shotgun (WGS) entry which is preliminary data.</text>
</comment>
<feature type="compositionally biased region" description="Basic and acidic residues" evidence="1">
    <location>
        <begin position="256"/>
        <end position="272"/>
    </location>
</feature>
<keyword evidence="3" id="KW-1185">Reference proteome</keyword>
<dbReference type="EMBL" id="MU001494">
    <property type="protein sequence ID" value="KAF2449832.1"/>
    <property type="molecule type" value="Genomic_DNA"/>
</dbReference>
<reference evidence="2" key="1">
    <citation type="journal article" date="2020" name="Stud. Mycol.">
        <title>101 Dothideomycetes genomes: a test case for predicting lifestyles and emergence of pathogens.</title>
        <authorList>
            <person name="Haridas S."/>
            <person name="Albert R."/>
            <person name="Binder M."/>
            <person name="Bloem J."/>
            <person name="Labutti K."/>
            <person name="Salamov A."/>
            <person name="Andreopoulos B."/>
            <person name="Baker S."/>
            <person name="Barry K."/>
            <person name="Bills G."/>
            <person name="Bluhm B."/>
            <person name="Cannon C."/>
            <person name="Castanera R."/>
            <person name="Culley D."/>
            <person name="Daum C."/>
            <person name="Ezra D."/>
            <person name="Gonzalez J."/>
            <person name="Henrissat B."/>
            <person name="Kuo A."/>
            <person name="Liang C."/>
            <person name="Lipzen A."/>
            <person name="Lutzoni F."/>
            <person name="Magnuson J."/>
            <person name="Mondo S."/>
            <person name="Nolan M."/>
            <person name="Ohm R."/>
            <person name="Pangilinan J."/>
            <person name="Park H.-J."/>
            <person name="Ramirez L."/>
            <person name="Alfaro M."/>
            <person name="Sun H."/>
            <person name="Tritt A."/>
            <person name="Yoshinaga Y."/>
            <person name="Zwiers L.-H."/>
            <person name="Turgeon B."/>
            <person name="Goodwin S."/>
            <person name="Spatafora J."/>
            <person name="Crous P."/>
            <person name="Grigoriev I."/>
        </authorList>
    </citation>
    <scope>NUCLEOTIDE SEQUENCE</scope>
    <source>
        <strain evidence="2">CBS 690.94</strain>
    </source>
</reference>
<sequence length="299" mass="34155">MASSNTPVPSAPKLKLPLQHYFQPKIHPMAQARTASPKTDTKPSPEHELREIYEWALTLDGAQEADVRKKPYNDRLALLKGPLVDMICDNEVVGSMPLRLLVATSVVARNAFIKNNGSMMNQFGVSQPGVAFALQHLVEYLINVMKVHRYHYSLPCTTCAEDIDLLLVADTLGWFQYVRNLHNYWWAKFKSEPVSAIGFENASALDARIMTYTDHFTILNLFVDRFARDPKYKEWRSELPNIEAAVQRLEAKRAEHQKQINEQRRQEKKEWKGTVTKQQFEENLRAARGGRPGGYGMGI</sequence>